<comment type="caution">
    <text evidence="3">The sequence shown here is derived from an EMBL/GenBank/DDBJ whole genome shotgun (WGS) entry which is preliminary data.</text>
</comment>
<feature type="domain" description="UspA" evidence="2">
    <location>
        <begin position="8"/>
        <end position="172"/>
    </location>
</feature>
<gene>
    <name evidence="3" type="ORF">H8D96_06010</name>
</gene>
<dbReference type="Pfam" id="PF00582">
    <property type="entry name" value="Usp"/>
    <property type="match status" value="1"/>
</dbReference>
<name>A0A8J6P0C6_9BACT</name>
<proteinExistence type="inferred from homology"/>
<evidence type="ECO:0000259" key="2">
    <source>
        <dbReference type="Pfam" id="PF00582"/>
    </source>
</evidence>
<accession>A0A8J6P0C6</accession>
<dbReference type="PANTHER" id="PTHR46268">
    <property type="entry name" value="STRESS RESPONSE PROTEIN NHAX"/>
    <property type="match status" value="1"/>
</dbReference>
<evidence type="ECO:0000313" key="3">
    <source>
        <dbReference type="EMBL" id="MBC8431456.1"/>
    </source>
</evidence>
<dbReference type="InterPro" id="IPR006015">
    <property type="entry name" value="Universal_stress_UspA"/>
</dbReference>
<dbReference type="EMBL" id="JACNIG010000143">
    <property type="protein sequence ID" value="MBC8431456.1"/>
    <property type="molecule type" value="Genomic_DNA"/>
</dbReference>
<dbReference type="SUPFAM" id="SSF52402">
    <property type="entry name" value="Adenine nucleotide alpha hydrolases-like"/>
    <property type="match status" value="1"/>
</dbReference>
<dbReference type="Gene3D" id="3.40.50.620">
    <property type="entry name" value="HUPs"/>
    <property type="match status" value="1"/>
</dbReference>
<dbReference type="InterPro" id="IPR006016">
    <property type="entry name" value="UspA"/>
</dbReference>
<reference evidence="3 4" key="1">
    <citation type="submission" date="2020-08" db="EMBL/GenBank/DDBJ databases">
        <title>Bridging the membrane lipid divide: bacteria of the FCB group superphylum have the potential to synthesize archaeal ether lipids.</title>
        <authorList>
            <person name="Villanueva L."/>
            <person name="Von Meijenfeldt F.A.B."/>
            <person name="Westbye A.B."/>
            <person name="Yadav S."/>
            <person name="Hopmans E.C."/>
            <person name="Dutilh B.E."/>
            <person name="Sinninghe Damste J.S."/>
        </authorList>
    </citation>
    <scope>NUCLEOTIDE SEQUENCE [LARGE SCALE GENOMIC DNA]</scope>
    <source>
        <strain evidence="3">NIOZ-UU17</strain>
    </source>
</reference>
<evidence type="ECO:0000313" key="4">
    <source>
        <dbReference type="Proteomes" id="UP000605201"/>
    </source>
</evidence>
<sequence length="179" mass="20148">MTLPKVKIKRILFATDLSENARYAFAYAVSLANLYGAGITFLHALTETPEAVDKGVIGHIGAERWEAIKKQHYQEAKETLTGKKRDYVPIKEVLDQFCEDTKASHADQDFVTDEIIVKRGNPVEEILAQAEKRDCDLIVMGTQGHGLLEDIFLGSTARRVIRRSKKPVLVVRLPEEEIE</sequence>
<comment type="similarity">
    <text evidence="1">Belongs to the universal stress protein A family.</text>
</comment>
<dbReference type="InterPro" id="IPR014729">
    <property type="entry name" value="Rossmann-like_a/b/a_fold"/>
</dbReference>
<dbReference type="PANTHER" id="PTHR46268:SF6">
    <property type="entry name" value="UNIVERSAL STRESS PROTEIN UP12"/>
    <property type="match status" value="1"/>
</dbReference>
<organism evidence="3 4">
    <name type="scientific">Candidatus Desulfatibia vada</name>
    <dbReference type="NCBI Taxonomy" id="2841696"/>
    <lineage>
        <taxon>Bacteria</taxon>
        <taxon>Pseudomonadati</taxon>
        <taxon>Thermodesulfobacteriota</taxon>
        <taxon>Desulfobacteria</taxon>
        <taxon>Desulfobacterales</taxon>
        <taxon>Desulfobacterales incertae sedis</taxon>
        <taxon>Candidatus Desulfatibia</taxon>
    </lineage>
</organism>
<evidence type="ECO:0000256" key="1">
    <source>
        <dbReference type="ARBA" id="ARBA00008791"/>
    </source>
</evidence>
<dbReference type="CDD" id="cd00293">
    <property type="entry name" value="USP-like"/>
    <property type="match status" value="1"/>
</dbReference>
<dbReference type="AlphaFoldDB" id="A0A8J6P0C6"/>
<dbReference type="PRINTS" id="PR01438">
    <property type="entry name" value="UNVRSLSTRESS"/>
</dbReference>
<protein>
    <submittedName>
        <fullName evidence="3">Universal stress protein</fullName>
    </submittedName>
</protein>
<dbReference type="Proteomes" id="UP000605201">
    <property type="component" value="Unassembled WGS sequence"/>
</dbReference>